<sequence>MTAQLQQDAQVQDNVLTLDSVHTNIAQYNILHGVSFSVPRNQVTMLLGRNGAGKTTTMRTIMGLWQAAQGKIQLNGDDIQTLETVAIARKGLHYVPENMGIFSGLSVEENIRLATRKNKIDPERLEWIFTLFPAMKKFWQWPAGQLSGGQKQMLSIARSIIEPCELLLVDEPSKGLAPSIIENLITAFNQLKENNTTILMVEQNFRMASVLGDHLAIMDDGVIVHESDMASFVADEEKQSALLGLSMEAHQ</sequence>
<dbReference type="InterPro" id="IPR003439">
    <property type="entry name" value="ABC_transporter-like_ATP-bd"/>
</dbReference>
<keyword evidence="8" id="KW-1185">Reference proteome</keyword>
<comment type="caution">
    <text evidence="7">The sequence shown here is derived from an EMBL/GenBank/DDBJ whole genome shotgun (WGS) entry which is preliminary data.</text>
</comment>
<evidence type="ECO:0000313" key="8">
    <source>
        <dbReference type="Proteomes" id="UP001595710"/>
    </source>
</evidence>
<dbReference type="InterPro" id="IPR003593">
    <property type="entry name" value="AAA+_ATPase"/>
</dbReference>
<dbReference type="Gene3D" id="3.40.50.300">
    <property type="entry name" value="P-loop containing nucleotide triphosphate hydrolases"/>
    <property type="match status" value="1"/>
</dbReference>
<name>A0ABV7WPY1_9GAMM</name>
<dbReference type="EMBL" id="JBHRYN010000002">
    <property type="protein sequence ID" value="MFC3700063.1"/>
    <property type="molecule type" value="Genomic_DNA"/>
</dbReference>
<evidence type="ECO:0000256" key="5">
    <source>
        <dbReference type="ARBA" id="ARBA00022970"/>
    </source>
</evidence>
<dbReference type="SMART" id="SM00382">
    <property type="entry name" value="AAA"/>
    <property type="match status" value="1"/>
</dbReference>
<keyword evidence="5" id="KW-0029">Amino-acid transport</keyword>
<dbReference type="CDD" id="cd03224">
    <property type="entry name" value="ABC_TM1139_LivF_branched"/>
    <property type="match status" value="1"/>
</dbReference>
<keyword evidence="3" id="KW-0547">Nucleotide-binding</keyword>
<comment type="similarity">
    <text evidence="1">Belongs to the ABC transporter superfamily.</text>
</comment>
<dbReference type="PANTHER" id="PTHR43820:SF2">
    <property type="entry name" value="ABC TRANSPORTER ATP-BINDING PROTEIN"/>
    <property type="match status" value="1"/>
</dbReference>
<proteinExistence type="inferred from homology"/>
<reference evidence="8" key="1">
    <citation type="journal article" date="2019" name="Int. J. Syst. Evol. Microbiol.">
        <title>The Global Catalogue of Microorganisms (GCM) 10K type strain sequencing project: providing services to taxonomists for standard genome sequencing and annotation.</title>
        <authorList>
            <consortium name="The Broad Institute Genomics Platform"/>
            <consortium name="The Broad Institute Genome Sequencing Center for Infectious Disease"/>
            <person name="Wu L."/>
            <person name="Ma J."/>
        </authorList>
    </citation>
    <scope>NUCLEOTIDE SEQUENCE [LARGE SCALE GENOMIC DNA]</scope>
    <source>
        <strain evidence="8">CECT 8288</strain>
    </source>
</reference>
<dbReference type="InterPro" id="IPR017871">
    <property type="entry name" value="ABC_transporter-like_CS"/>
</dbReference>
<dbReference type="InterPro" id="IPR027417">
    <property type="entry name" value="P-loop_NTPase"/>
</dbReference>
<feature type="domain" description="ABC transporter" evidence="6">
    <location>
        <begin position="16"/>
        <end position="245"/>
    </location>
</feature>
<dbReference type="InterPro" id="IPR052156">
    <property type="entry name" value="BCAA_Transport_ATP-bd_LivF"/>
</dbReference>
<gene>
    <name evidence="7" type="ORF">ACFOND_00310</name>
</gene>
<accession>A0ABV7WPY1</accession>
<organism evidence="7 8">
    <name type="scientific">Reinekea marina</name>
    <dbReference type="NCBI Taxonomy" id="1310421"/>
    <lineage>
        <taxon>Bacteria</taxon>
        <taxon>Pseudomonadati</taxon>
        <taxon>Pseudomonadota</taxon>
        <taxon>Gammaproteobacteria</taxon>
        <taxon>Oceanospirillales</taxon>
        <taxon>Saccharospirillaceae</taxon>
        <taxon>Reinekea</taxon>
    </lineage>
</organism>
<evidence type="ECO:0000313" key="7">
    <source>
        <dbReference type="EMBL" id="MFC3700063.1"/>
    </source>
</evidence>
<keyword evidence="4 7" id="KW-0067">ATP-binding</keyword>
<evidence type="ECO:0000259" key="6">
    <source>
        <dbReference type="PROSITE" id="PS50893"/>
    </source>
</evidence>
<evidence type="ECO:0000256" key="4">
    <source>
        <dbReference type="ARBA" id="ARBA00022840"/>
    </source>
</evidence>
<dbReference type="Pfam" id="PF00005">
    <property type="entry name" value="ABC_tran"/>
    <property type="match status" value="1"/>
</dbReference>
<dbReference type="PROSITE" id="PS00211">
    <property type="entry name" value="ABC_TRANSPORTER_1"/>
    <property type="match status" value="1"/>
</dbReference>
<evidence type="ECO:0000256" key="2">
    <source>
        <dbReference type="ARBA" id="ARBA00022448"/>
    </source>
</evidence>
<evidence type="ECO:0000256" key="1">
    <source>
        <dbReference type="ARBA" id="ARBA00005417"/>
    </source>
</evidence>
<evidence type="ECO:0000256" key="3">
    <source>
        <dbReference type="ARBA" id="ARBA00022741"/>
    </source>
</evidence>
<dbReference type="GO" id="GO:0005524">
    <property type="term" value="F:ATP binding"/>
    <property type="evidence" value="ECO:0007669"/>
    <property type="project" value="UniProtKB-KW"/>
</dbReference>
<dbReference type="RefSeq" id="WP_290282934.1">
    <property type="nucleotide sequence ID" value="NZ_JAUFQI010000001.1"/>
</dbReference>
<dbReference type="SUPFAM" id="SSF52540">
    <property type="entry name" value="P-loop containing nucleoside triphosphate hydrolases"/>
    <property type="match status" value="1"/>
</dbReference>
<keyword evidence="2" id="KW-0813">Transport</keyword>
<protein>
    <submittedName>
        <fullName evidence="7">ABC transporter ATP-binding protein</fullName>
    </submittedName>
</protein>
<dbReference type="PANTHER" id="PTHR43820">
    <property type="entry name" value="HIGH-AFFINITY BRANCHED-CHAIN AMINO ACID TRANSPORT ATP-BINDING PROTEIN LIVF"/>
    <property type="match status" value="1"/>
</dbReference>
<dbReference type="PROSITE" id="PS50893">
    <property type="entry name" value="ABC_TRANSPORTER_2"/>
    <property type="match status" value="1"/>
</dbReference>
<dbReference type="Proteomes" id="UP001595710">
    <property type="component" value="Unassembled WGS sequence"/>
</dbReference>